<feature type="chain" id="PRO_5017264061" description="Chitin-binding type-4 domain-containing protein" evidence="2">
    <location>
        <begin position="21"/>
        <end position="219"/>
    </location>
</feature>
<feature type="signal peptide" evidence="2">
    <location>
        <begin position="1"/>
        <end position="20"/>
    </location>
</feature>
<evidence type="ECO:0000313" key="3">
    <source>
        <dbReference type="EMBL" id="RAK95826.1"/>
    </source>
</evidence>
<dbReference type="GeneID" id="37222108"/>
<dbReference type="RefSeq" id="XP_025570154.1">
    <property type="nucleotide sequence ID" value="XM_025717243.1"/>
</dbReference>
<accession>A0A395GKP1</accession>
<organism evidence="3 4">
    <name type="scientific">Aspergillus ibericus CBS 121593</name>
    <dbReference type="NCBI Taxonomy" id="1448316"/>
    <lineage>
        <taxon>Eukaryota</taxon>
        <taxon>Fungi</taxon>
        <taxon>Dikarya</taxon>
        <taxon>Ascomycota</taxon>
        <taxon>Pezizomycotina</taxon>
        <taxon>Eurotiomycetes</taxon>
        <taxon>Eurotiomycetidae</taxon>
        <taxon>Eurotiales</taxon>
        <taxon>Aspergillaceae</taxon>
        <taxon>Aspergillus</taxon>
        <taxon>Aspergillus subgen. Circumdati</taxon>
    </lineage>
</organism>
<feature type="compositionally biased region" description="Polar residues" evidence="1">
    <location>
        <begin position="132"/>
        <end position="142"/>
    </location>
</feature>
<dbReference type="VEuPathDB" id="FungiDB:BO80DRAFT_393094"/>
<keyword evidence="2" id="KW-0732">Signal</keyword>
<evidence type="ECO:0008006" key="5">
    <source>
        <dbReference type="Google" id="ProtNLM"/>
    </source>
</evidence>
<dbReference type="OrthoDB" id="5332384at2759"/>
<dbReference type="Proteomes" id="UP000249402">
    <property type="component" value="Unassembled WGS sequence"/>
</dbReference>
<feature type="region of interest" description="Disordered" evidence="1">
    <location>
        <begin position="118"/>
        <end position="142"/>
    </location>
</feature>
<sequence>MSTKILTSLALAGLVSTAVACSTQSDVEITFYGYPDNDPPSADIAYDCGRGYTAGGTGTYSDPLTFASAPGEFDQCEIIYLPYLRKYLRFEDTCAQCTTDYEDGKRHIDIWTGSSTSNGGDSQIDCEDDLTPDNSQSIVTDPASSYTVNSGELFSDGTCHTSNTYSNADASSYCSSGSSSSGSGSGSSSCAWEGHCAGASCSDENDCSGDLTCQDGKCA</sequence>
<proteinExistence type="predicted"/>
<dbReference type="EMBL" id="KZ824484">
    <property type="protein sequence ID" value="RAK95826.1"/>
    <property type="molecule type" value="Genomic_DNA"/>
</dbReference>
<evidence type="ECO:0000313" key="4">
    <source>
        <dbReference type="Proteomes" id="UP000249402"/>
    </source>
</evidence>
<dbReference type="PROSITE" id="PS51257">
    <property type="entry name" value="PROKAR_LIPOPROTEIN"/>
    <property type="match status" value="1"/>
</dbReference>
<gene>
    <name evidence="3" type="ORF">BO80DRAFT_393094</name>
</gene>
<name>A0A395GKP1_9EURO</name>
<evidence type="ECO:0000256" key="1">
    <source>
        <dbReference type="SAM" id="MobiDB-lite"/>
    </source>
</evidence>
<keyword evidence="4" id="KW-1185">Reference proteome</keyword>
<dbReference type="AlphaFoldDB" id="A0A395GKP1"/>
<evidence type="ECO:0000256" key="2">
    <source>
        <dbReference type="SAM" id="SignalP"/>
    </source>
</evidence>
<reference evidence="3 4" key="1">
    <citation type="submission" date="2018-02" db="EMBL/GenBank/DDBJ databases">
        <title>The genomes of Aspergillus section Nigri reveals drivers in fungal speciation.</title>
        <authorList>
            <consortium name="DOE Joint Genome Institute"/>
            <person name="Vesth T.C."/>
            <person name="Nybo J."/>
            <person name="Theobald S."/>
            <person name="Brandl J."/>
            <person name="Frisvad J.C."/>
            <person name="Nielsen K.F."/>
            <person name="Lyhne E.K."/>
            <person name="Kogle M.E."/>
            <person name="Kuo A."/>
            <person name="Riley R."/>
            <person name="Clum A."/>
            <person name="Nolan M."/>
            <person name="Lipzen A."/>
            <person name="Salamov A."/>
            <person name="Henrissat B."/>
            <person name="Wiebenga A."/>
            <person name="De vries R.P."/>
            <person name="Grigoriev I.V."/>
            <person name="Mortensen U.H."/>
            <person name="Andersen M.R."/>
            <person name="Baker S.E."/>
        </authorList>
    </citation>
    <scope>NUCLEOTIDE SEQUENCE [LARGE SCALE GENOMIC DNA]</scope>
    <source>
        <strain evidence="3 4">CBS 121593</strain>
    </source>
</reference>
<protein>
    <recommendedName>
        <fullName evidence="5">Chitin-binding type-4 domain-containing protein</fullName>
    </recommendedName>
</protein>